<reference evidence="2" key="8">
    <citation type="journal article" date="2005" name="Science">
        <title>Antisense Transcription in the Mammalian Transcriptome.</title>
        <authorList>
            <consortium name="RIKEN Genome Exploration Research Group and Genome Science Group (Genome Network Project Core Group) and the FANTOM Consortium"/>
        </authorList>
    </citation>
    <scope>NUCLEOTIDE SEQUENCE</scope>
    <source>
        <strain evidence="2">C57BL/6J</strain>
        <tissue evidence="2">Vagina</tissue>
    </source>
</reference>
<proteinExistence type="evidence at transcript level"/>
<sequence length="130" mass="14471">MPPQRSPVAQDLCDLSGRGHTGNPKENRVLSCSPSSENPECQLDKVFSSQSALYSGLPASLLMVHSFPADCLQKQECQSAFYKGMHKYINETMLFIALGLLCKELQLSCSVRRLCYDLSGLNFAIYLYIL</sequence>
<reference evidence="2" key="3">
    <citation type="journal article" date="2000" name="Genome Res.">
        <title>RIKEN integrated sequence analysis (RISA) system--384-format sequencing pipeline with 384 multicapillary sequencer.</title>
        <authorList>
            <person name="Shibata K."/>
            <person name="Itoh M."/>
            <person name="Aizawa K."/>
            <person name="Nagaoka S."/>
            <person name="Sasaki N."/>
            <person name="Carninci P."/>
            <person name="Konno H."/>
            <person name="Akiyama J."/>
            <person name="Nishi K."/>
            <person name="Kitsunai T."/>
            <person name="Tashiro H."/>
            <person name="Itoh M."/>
            <person name="Sumi N."/>
            <person name="Ishii Y."/>
            <person name="Nakamura S."/>
            <person name="Hazama M."/>
            <person name="Nishine T."/>
            <person name="Harada A."/>
            <person name="Yamamoto R."/>
            <person name="Matsumoto H."/>
            <person name="Sakaguchi S."/>
            <person name="Ikegami T."/>
            <person name="Kashiwagi K."/>
            <person name="Fujiwake S."/>
            <person name="Inoue K."/>
            <person name="Togawa Y."/>
            <person name="Izawa M."/>
            <person name="Ohara E."/>
            <person name="Watahiki M."/>
            <person name="Yoneda Y."/>
            <person name="Ishikawa T."/>
            <person name="Ozawa K."/>
            <person name="Tanaka T."/>
            <person name="Matsuura S."/>
            <person name="Kawai J."/>
            <person name="Okazaki Y."/>
            <person name="Muramatsu M."/>
            <person name="Inoue Y."/>
            <person name="Kira A."/>
            <person name="Hayashizaki Y."/>
        </authorList>
    </citation>
    <scope>NUCLEOTIDE SEQUENCE</scope>
    <source>
        <strain evidence="2">C57BL/6J</strain>
        <tissue evidence="2">Vagina</tissue>
    </source>
</reference>
<dbReference type="AlphaFoldDB" id="Q8CB33"/>
<reference evidence="2" key="4">
    <citation type="journal article" date="2001" name="Nature">
        <title>Functional annotation of a full-length mouse cDNA collection.</title>
        <authorList>
            <consortium name="The RIKEN Genome Exploration Research Group Phase II Team and the FANTOM Consortium"/>
        </authorList>
    </citation>
    <scope>NUCLEOTIDE SEQUENCE</scope>
    <source>
        <strain evidence="2">C57BL/6J</strain>
        <tissue evidence="2">Vagina</tissue>
    </source>
</reference>
<dbReference type="EMBL" id="AK036889">
    <property type="protein sequence ID" value="BAC29624.1"/>
    <property type="molecule type" value="mRNA"/>
</dbReference>
<evidence type="ECO:0000256" key="1">
    <source>
        <dbReference type="SAM" id="MobiDB-lite"/>
    </source>
</evidence>
<evidence type="ECO:0000313" key="2">
    <source>
        <dbReference type="EMBL" id="BAC29624.1"/>
    </source>
</evidence>
<organism evidence="2">
    <name type="scientific">Mus musculus</name>
    <name type="common">Mouse</name>
    <dbReference type="NCBI Taxonomy" id="10090"/>
    <lineage>
        <taxon>Eukaryota</taxon>
        <taxon>Metazoa</taxon>
        <taxon>Chordata</taxon>
        <taxon>Craniata</taxon>
        <taxon>Vertebrata</taxon>
        <taxon>Euteleostomi</taxon>
        <taxon>Mammalia</taxon>
        <taxon>Eutheria</taxon>
        <taxon>Euarchontoglires</taxon>
        <taxon>Glires</taxon>
        <taxon>Rodentia</taxon>
        <taxon>Myomorpha</taxon>
        <taxon>Muroidea</taxon>
        <taxon>Muridae</taxon>
        <taxon>Murinae</taxon>
        <taxon>Mus</taxon>
        <taxon>Mus</taxon>
    </lineage>
</organism>
<dbReference type="AGR" id="MGI:3646952"/>
<dbReference type="MGI" id="MGI:3646952">
    <property type="gene designation" value="Spink14"/>
</dbReference>
<reference evidence="2" key="6">
    <citation type="journal article" date="2002" name="Nature">
        <title>Analysis of the mouse transcriptome based on functional annotation of 60,770 full-length cDNAs.</title>
        <authorList>
            <consortium name="The FANTOM Consortium and the RIKEN Genome Exploration Research Group Phase I and II Team"/>
        </authorList>
    </citation>
    <scope>NUCLEOTIDE SEQUENCE</scope>
    <source>
        <strain evidence="2">C57BL/6J</strain>
        <tissue evidence="2">Vagina</tissue>
    </source>
</reference>
<protein>
    <submittedName>
        <fullName evidence="2">Uncharacterized protein</fullName>
    </submittedName>
</protein>
<reference evidence="2" key="2">
    <citation type="journal article" date="2000" name="Genome Res.">
        <title>Normalization and subtraction of cap-trapper-selected cDNAs to prepare full-length cDNA libraries for rapid discovery of new genes.</title>
        <authorList>
            <person name="Carninci P."/>
            <person name="Shibata Y."/>
            <person name="Hayatsu N."/>
            <person name="Sugahara Y."/>
            <person name="Shibata K."/>
            <person name="Itoh M."/>
            <person name="Konno H."/>
            <person name="Okazaki Y."/>
            <person name="Muramatsu M."/>
            <person name="Hayashizaki Y."/>
        </authorList>
    </citation>
    <scope>NUCLEOTIDE SEQUENCE</scope>
    <source>
        <strain evidence="2">C57BL/6J</strain>
        <tissue evidence="2">Vagina</tissue>
    </source>
</reference>
<reference evidence="2" key="7">
    <citation type="journal article" date="2005" name="Science">
        <title>The Transcriptional Landscape of the Mammalian Genome.</title>
        <authorList>
            <consortium name="The FANTOM Consortium"/>
            <consortium name="Riken Genome Exploration Research Group and Genome Science Group (Genome Network Project Core Group)"/>
        </authorList>
    </citation>
    <scope>NUCLEOTIDE SEQUENCE</scope>
    <source>
        <strain evidence="2">C57BL/6J</strain>
        <tissue evidence="2">Vagina</tissue>
    </source>
</reference>
<feature type="region of interest" description="Disordered" evidence="1">
    <location>
        <begin position="1"/>
        <end position="29"/>
    </location>
</feature>
<reference evidence="2" key="1">
    <citation type="journal article" date="1999" name="Methods Enzymol.">
        <title>High-efficiency full-length cDNA cloning.</title>
        <authorList>
            <person name="Carninci P."/>
            <person name="Hayashizaki Y."/>
        </authorList>
    </citation>
    <scope>NUCLEOTIDE SEQUENCE</scope>
    <source>
        <strain evidence="2">C57BL/6J</strain>
        <tissue evidence="2">Vagina</tissue>
    </source>
</reference>
<evidence type="ECO:0000313" key="3">
    <source>
        <dbReference type="MGI" id="MGI:3646952"/>
    </source>
</evidence>
<reference evidence="2" key="5">
    <citation type="submission" date="2001-07" db="EMBL/GenBank/DDBJ databases">
        <authorList>
            <person name="Adachi J."/>
            <person name="Aizawa K."/>
            <person name="Akimura T."/>
            <person name="Arakawa T."/>
            <person name="Bono H."/>
            <person name="Carninci P."/>
            <person name="Fukuda S."/>
            <person name="Furuno M."/>
            <person name="Hanagaki T."/>
            <person name="Hara A."/>
            <person name="Hashizume W."/>
            <person name="Hayashida K."/>
            <person name="Hayatsu N."/>
            <person name="Hiramoto K."/>
            <person name="Hiraoka T."/>
            <person name="Hirozane T."/>
            <person name="Hori F."/>
            <person name="Imotani K."/>
            <person name="Ishii Y."/>
            <person name="Itoh M."/>
            <person name="Kagawa I."/>
            <person name="Kasukawa T."/>
            <person name="Katoh H."/>
            <person name="Kawai J."/>
            <person name="Kojima Y."/>
            <person name="Kondo S."/>
            <person name="Konno H."/>
            <person name="Kouda M."/>
            <person name="Koya S."/>
            <person name="Kurihara C."/>
            <person name="Matsuyama T."/>
            <person name="Miyazaki A."/>
            <person name="Murata M."/>
            <person name="Nakamura M."/>
            <person name="Nishi K."/>
            <person name="Nomura K."/>
            <person name="Numazaki R."/>
            <person name="Ohno M."/>
            <person name="Ohsato N."/>
            <person name="Okazaki Y."/>
            <person name="Saito R."/>
            <person name="Saitoh H."/>
            <person name="Sakai C."/>
            <person name="Sakai K."/>
            <person name="Sakazume N."/>
            <person name="Sano H."/>
            <person name="Sasaki D."/>
            <person name="Shibata K."/>
            <person name="Shinagawa A."/>
            <person name="Shiraki T."/>
            <person name="Sogabe Y."/>
            <person name="Tagami M."/>
            <person name="Tagawa A."/>
            <person name="Takahashi F."/>
            <person name="Takaku-Akahira S."/>
            <person name="Takeda Y."/>
            <person name="Tanaka T."/>
            <person name="Tomaru A."/>
            <person name="Toya T."/>
            <person name="Yasunishi A."/>
            <person name="Muramatsu M."/>
            <person name="Hayashizaki Y."/>
        </authorList>
    </citation>
    <scope>NUCLEOTIDE SEQUENCE</scope>
    <source>
        <strain evidence="2">C57BL/6J</strain>
        <tissue evidence="2">Vagina</tissue>
    </source>
</reference>
<name>Q8CB33_MOUSE</name>
<gene>
    <name evidence="3" type="primary">Spink14</name>
    <name evidence="3" type="synonym">EG433178</name>
    <name evidence="3" type="synonym">Gm5505</name>
</gene>
<accession>Q8CB33</accession>